<comment type="caution">
    <text evidence="2">The sequence shown here is derived from an EMBL/GenBank/DDBJ whole genome shotgun (WGS) entry which is preliminary data.</text>
</comment>
<evidence type="ECO:0000313" key="2">
    <source>
        <dbReference type="EMBL" id="GBL91016.1"/>
    </source>
</evidence>
<protein>
    <submittedName>
        <fullName evidence="2">Uncharacterized protein</fullName>
    </submittedName>
</protein>
<evidence type="ECO:0000313" key="3">
    <source>
        <dbReference type="Proteomes" id="UP000499080"/>
    </source>
</evidence>
<dbReference type="Proteomes" id="UP000499080">
    <property type="component" value="Unassembled WGS sequence"/>
</dbReference>
<accession>A0A4Y2BIC2</accession>
<organism evidence="2 3">
    <name type="scientific">Araneus ventricosus</name>
    <name type="common">Orbweaver spider</name>
    <name type="synonym">Epeira ventricosa</name>
    <dbReference type="NCBI Taxonomy" id="182803"/>
    <lineage>
        <taxon>Eukaryota</taxon>
        <taxon>Metazoa</taxon>
        <taxon>Ecdysozoa</taxon>
        <taxon>Arthropoda</taxon>
        <taxon>Chelicerata</taxon>
        <taxon>Arachnida</taxon>
        <taxon>Araneae</taxon>
        <taxon>Araneomorphae</taxon>
        <taxon>Entelegynae</taxon>
        <taxon>Araneoidea</taxon>
        <taxon>Araneidae</taxon>
        <taxon>Araneus</taxon>
    </lineage>
</organism>
<proteinExistence type="predicted"/>
<sequence length="137" mass="15418">MDPRKRTLAEKMVRNYKPKTDRGKVDGSLMKRAIEDVMKDRSVRQTSKDLAIDRITLPRDRALHNEAGVPLGPWTYKEIAIFEEFLDVQVAVISADSLNKVRGRGGLVVRSRPRDRRVASSKLDSTKDPPCMGPVAC</sequence>
<reference evidence="2 3" key="1">
    <citation type="journal article" date="2019" name="Sci. Rep.">
        <title>Orb-weaving spider Araneus ventricosus genome elucidates the spidroin gene catalogue.</title>
        <authorList>
            <person name="Kono N."/>
            <person name="Nakamura H."/>
            <person name="Ohtoshi R."/>
            <person name="Moran D.A.P."/>
            <person name="Shinohara A."/>
            <person name="Yoshida Y."/>
            <person name="Fujiwara M."/>
            <person name="Mori M."/>
            <person name="Tomita M."/>
            <person name="Arakawa K."/>
        </authorList>
    </citation>
    <scope>NUCLEOTIDE SEQUENCE [LARGE SCALE GENOMIC DNA]</scope>
</reference>
<gene>
    <name evidence="2" type="ORF">AVEN_184406_1</name>
</gene>
<feature type="region of interest" description="Disordered" evidence="1">
    <location>
        <begin position="111"/>
        <end position="137"/>
    </location>
</feature>
<evidence type="ECO:0000256" key="1">
    <source>
        <dbReference type="SAM" id="MobiDB-lite"/>
    </source>
</evidence>
<dbReference type="EMBL" id="BGPR01000076">
    <property type="protein sequence ID" value="GBL91016.1"/>
    <property type="molecule type" value="Genomic_DNA"/>
</dbReference>
<dbReference type="AlphaFoldDB" id="A0A4Y2BIC2"/>
<keyword evidence="3" id="KW-1185">Reference proteome</keyword>
<name>A0A4Y2BIC2_ARAVE</name>